<feature type="region of interest" description="Disordered" evidence="10">
    <location>
        <begin position="1"/>
        <end position="54"/>
    </location>
</feature>
<organism evidence="11 12">
    <name type="scientific">Cladonia borealis</name>
    <dbReference type="NCBI Taxonomy" id="184061"/>
    <lineage>
        <taxon>Eukaryota</taxon>
        <taxon>Fungi</taxon>
        <taxon>Dikarya</taxon>
        <taxon>Ascomycota</taxon>
        <taxon>Pezizomycotina</taxon>
        <taxon>Lecanoromycetes</taxon>
        <taxon>OSLEUM clade</taxon>
        <taxon>Lecanoromycetidae</taxon>
        <taxon>Lecanorales</taxon>
        <taxon>Lecanorineae</taxon>
        <taxon>Cladoniaceae</taxon>
        <taxon>Cladonia</taxon>
    </lineage>
</organism>
<dbReference type="GO" id="GO:0032259">
    <property type="term" value="P:methylation"/>
    <property type="evidence" value="ECO:0007669"/>
    <property type="project" value="UniProtKB-KW"/>
</dbReference>
<evidence type="ECO:0000256" key="4">
    <source>
        <dbReference type="ARBA" id="ARBA00017497"/>
    </source>
</evidence>
<dbReference type="Proteomes" id="UP001166286">
    <property type="component" value="Unassembled WGS sequence"/>
</dbReference>
<dbReference type="PANTHER" id="PTHR13600:SF21">
    <property type="entry name" value="LEUCINE CARBOXYL METHYLTRANSFERASE 1"/>
    <property type="match status" value="1"/>
</dbReference>
<evidence type="ECO:0000256" key="2">
    <source>
        <dbReference type="ARBA" id="ARBA00010703"/>
    </source>
</evidence>
<dbReference type="InterPro" id="IPR029063">
    <property type="entry name" value="SAM-dependent_MTases_sf"/>
</dbReference>
<evidence type="ECO:0000256" key="1">
    <source>
        <dbReference type="ARBA" id="ARBA00000724"/>
    </source>
</evidence>
<evidence type="ECO:0000256" key="10">
    <source>
        <dbReference type="SAM" id="MobiDB-lite"/>
    </source>
</evidence>
<feature type="binding site" evidence="9">
    <location>
        <begin position="208"/>
        <end position="209"/>
    </location>
    <ligand>
        <name>S-adenosyl-L-methionine</name>
        <dbReference type="ChEBI" id="CHEBI:59789"/>
    </ligand>
</feature>
<evidence type="ECO:0000313" key="11">
    <source>
        <dbReference type="EMBL" id="KAK0514644.1"/>
    </source>
</evidence>
<dbReference type="PANTHER" id="PTHR13600">
    <property type="entry name" value="LEUCINE CARBOXYL METHYLTRANSFERASE"/>
    <property type="match status" value="1"/>
</dbReference>
<dbReference type="AlphaFoldDB" id="A0AA39R6J4"/>
<reference evidence="11" key="1">
    <citation type="submission" date="2023-03" db="EMBL/GenBank/DDBJ databases">
        <title>Complete genome of Cladonia borealis.</title>
        <authorList>
            <person name="Park H."/>
        </authorList>
    </citation>
    <scope>NUCLEOTIDE SEQUENCE</scope>
    <source>
        <strain evidence="11">ANT050790</strain>
    </source>
</reference>
<accession>A0AA39R6J4</accession>
<protein>
    <recommendedName>
        <fullName evidence="4 8">Leucine carboxyl methyltransferase 1</fullName>
        <ecNumber evidence="3 8">2.1.1.233</ecNumber>
    </recommendedName>
</protein>
<evidence type="ECO:0000256" key="3">
    <source>
        <dbReference type="ARBA" id="ARBA00012834"/>
    </source>
</evidence>
<feature type="binding site" evidence="9">
    <location>
        <position position="94"/>
    </location>
    <ligand>
        <name>S-adenosyl-L-methionine</name>
        <dbReference type="ChEBI" id="CHEBI:59789"/>
    </ligand>
</feature>
<dbReference type="Gene3D" id="3.40.50.150">
    <property type="entry name" value="Vaccinia Virus protein VP39"/>
    <property type="match status" value="1"/>
</dbReference>
<dbReference type="GO" id="GO:0018423">
    <property type="term" value="F:protein C-terminal leucine carboxyl O-methyltransferase activity"/>
    <property type="evidence" value="ECO:0007669"/>
    <property type="project" value="UniProtKB-EC"/>
</dbReference>
<name>A0AA39R6J4_9LECA</name>
<proteinExistence type="inferred from homology"/>
<evidence type="ECO:0000256" key="8">
    <source>
        <dbReference type="PIRNR" id="PIRNR016305"/>
    </source>
</evidence>
<dbReference type="Pfam" id="PF04072">
    <property type="entry name" value="LCM"/>
    <property type="match status" value="1"/>
</dbReference>
<evidence type="ECO:0000256" key="6">
    <source>
        <dbReference type="ARBA" id="ARBA00022679"/>
    </source>
</evidence>
<dbReference type="InterPro" id="IPR007213">
    <property type="entry name" value="Ppm1/Ppm2/Tcmp"/>
</dbReference>
<comment type="similarity">
    <text evidence="2 8">Belongs to the methyltransferase superfamily. LCMT family.</text>
</comment>
<evidence type="ECO:0000256" key="7">
    <source>
        <dbReference type="ARBA" id="ARBA00022691"/>
    </source>
</evidence>
<feature type="binding site" evidence="9">
    <location>
        <position position="120"/>
    </location>
    <ligand>
        <name>S-adenosyl-L-methionine</name>
        <dbReference type="ChEBI" id="CHEBI:59789"/>
    </ligand>
</feature>
<evidence type="ECO:0000313" key="12">
    <source>
        <dbReference type="Proteomes" id="UP001166286"/>
    </source>
</evidence>
<keyword evidence="12" id="KW-1185">Reference proteome</keyword>
<dbReference type="PIRSF" id="PIRSF016305">
    <property type="entry name" value="LCM_mtfrase"/>
    <property type="match status" value="1"/>
</dbReference>
<dbReference type="EC" id="2.1.1.233" evidence="3 8"/>
<dbReference type="SUPFAM" id="SSF53335">
    <property type="entry name" value="S-adenosyl-L-methionine-dependent methyltransferases"/>
    <property type="match status" value="1"/>
</dbReference>
<gene>
    <name evidence="11" type="ORF">JMJ35_003261</name>
</gene>
<comment type="catalytic activity">
    <reaction evidence="1 8">
        <text>[phosphatase 2A protein]-C-terminal L-leucine + S-adenosyl-L-methionine = [phosphatase 2A protein]-C-terminal L-leucine methyl ester + S-adenosyl-L-homocysteine</text>
        <dbReference type="Rhea" id="RHEA:48544"/>
        <dbReference type="Rhea" id="RHEA-COMP:12134"/>
        <dbReference type="Rhea" id="RHEA-COMP:12135"/>
        <dbReference type="ChEBI" id="CHEBI:57856"/>
        <dbReference type="ChEBI" id="CHEBI:59789"/>
        <dbReference type="ChEBI" id="CHEBI:90516"/>
        <dbReference type="ChEBI" id="CHEBI:90517"/>
        <dbReference type="EC" id="2.1.1.233"/>
    </reaction>
</comment>
<keyword evidence="6 8" id="KW-0808">Transferase</keyword>
<dbReference type="InterPro" id="IPR016651">
    <property type="entry name" value="LCMT1"/>
</dbReference>
<keyword evidence="7 8" id="KW-0949">S-adenosyl-L-methionine</keyword>
<sequence>MAAPQIPNLNSLRNPLGAGRGRGRGRGRGGHSDVSPEEERAANDRIVQQTDQDASVSRLSAVEVGYLDDPFAKYFASMESQRRFPIINRGTYVRTKAIDDLVDKFLAHNPAQKKQIISLGAGSDTRFFRLMSRTPHPSGIGYERPNLLYHEIDFPENTIQKLGPPYRERELCGHIEIPWVWSNSKEPAGYGSMPDTLHATNYCVHPVDLRTLDPSRTPPQSFQHIEKDLPTLIISECCLCYLAPAAADTVALYFTQHLFPSTTPLGLVLYEPIEPNDAFGKVMVSNLAARGIVLQTLRKYGSLEAQAARMKAYGFEGAGGANVSELWKKGVEEKEKERVAGLEMVDEVEEWELLAGHYCVVWACRGEGEGLWEGWRDAATRFNEDR</sequence>
<evidence type="ECO:0000256" key="5">
    <source>
        <dbReference type="ARBA" id="ARBA00022603"/>
    </source>
</evidence>
<feature type="binding site" evidence="9">
    <location>
        <position position="236"/>
    </location>
    <ligand>
        <name>S-adenosyl-L-methionine</name>
        <dbReference type="ChEBI" id="CHEBI:59789"/>
    </ligand>
</feature>
<keyword evidence="5 8" id="KW-0489">Methyltransferase</keyword>
<comment type="function">
    <text evidence="8">Methylates the carboxyl group of the C-terminal leucine residue of protein phosphatase 2A catalytic subunits to form alpha-leucine ester residues.</text>
</comment>
<dbReference type="EMBL" id="JAFEKC020000005">
    <property type="protein sequence ID" value="KAK0514644.1"/>
    <property type="molecule type" value="Genomic_DNA"/>
</dbReference>
<comment type="caution">
    <text evidence="11">The sequence shown here is derived from an EMBL/GenBank/DDBJ whole genome shotgun (WGS) entry which is preliminary data.</text>
</comment>
<evidence type="ECO:0000256" key="9">
    <source>
        <dbReference type="PIRSR" id="PIRSR016305-1"/>
    </source>
</evidence>